<dbReference type="Proteomes" id="UP000273145">
    <property type="component" value="Chromosome"/>
</dbReference>
<protein>
    <submittedName>
        <fullName evidence="1">Uncharacterized protein</fullName>
    </submittedName>
</protein>
<dbReference type="RefSeq" id="WP_125084753.1">
    <property type="nucleotide sequence ID" value="NZ_CP034248.1"/>
</dbReference>
<proteinExistence type="predicted"/>
<reference evidence="1 2" key="1">
    <citation type="submission" date="2018-11" db="EMBL/GenBank/DDBJ databases">
        <title>Genome sequencing of Paenibacillus lentus DSM25539(T).</title>
        <authorList>
            <person name="Kook J.-K."/>
            <person name="Park S.-N."/>
            <person name="Lim Y.K."/>
        </authorList>
    </citation>
    <scope>NUCLEOTIDE SEQUENCE [LARGE SCALE GENOMIC DNA]</scope>
    <source>
        <strain evidence="1 2">DSM 25539</strain>
    </source>
</reference>
<evidence type="ECO:0000313" key="2">
    <source>
        <dbReference type="Proteomes" id="UP000273145"/>
    </source>
</evidence>
<dbReference type="EMBL" id="CP034248">
    <property type="protein sequence ID" value="AZK48602.1"/>
    <property type="molecule type" value="Genomic_DNA"/>
</dbReference>
<dbReference type="KEGG" id="plen:EIM92_22475"/>
<gene>
    <name evidence="1" type="ORF">EIM92_22475</name>
</gene>
<organism evidence="1 2">
    <name type="scientific">Paenibacillus lentus</name>
    <dbReference type="NCBI Taxonomy" id="1338368"/>
    <lineage>
        <taxon>Bacteria</taxon>
        <taxon>Bacillati</taxon>
        <taxon>Bacillota</taxon>
        <taxon>Bacilli</taxon>
        <taxon>Bacillales</taxon>
        <taxon>Paenibacillaceae</taxon>
        <taxon>Paenibacillus</taxon>
    </lineage>
</organism>
<name>A0A3Q8S6P5_9BACL</name>
<keyword evidence="2" id="KW-1185">Reference proteome</keyword>
<accession>A0A3Q8S6P5</accession>
<evidence type="ECO:0000313" key="1">
    <source>
        <dbReference type="EMBL" id="AZK48602.1"/>
    </source>
</evidence>
<dbReference type="AlphaFoldDB" id="A0A3Q8S6P5"/>
<sequence length="160" mass="19026">MDEQFISRITKINWFANCGKLPEAKISFEYTTVENWKKALKQSDGKYWEQITQEVDNELSEYLLINHPKRYKEWNKYAKEGRDIIDKLVVPNVTNYLNDNKLPQSLLNNVKWDIIGALMENNYRNERQPAFFMELFKVYESGNFPCGWKGSWPNGKLIVY</sequence>
<dbReference type="OrthoDB" id="1426432at2"/>